<name>A0A445KGF3_GLYSO</name>
<organism evidence="2 3">
    <name type="scientific">Glycine soja</name>
    <name type="common">Wild soybean</name>
    <dbReference type="NCBI Taxonomy" id="3848"/>
    <lineage>
        <taxon>Eukaryota</taxon>
        <taxon>Viridiplantae</taxon>
        <taxon>Streptophyta</taxon>
        <taxon>Embryophyta</taxon>
        <taxon>Tracheophyta</taxon>
        <taxon>Spermatophyta</taxon>
        <taxon>Magnoliopsida</taxon>
        <taxon>eudicotyledons</taxon>
        <taxon>Gunneridae</taxon>
        <taxon>Pentapetalae</taxon>
        <taxon>rosids</taxon>
        <taxon>fabids</taxon>
        <taxon>Fabales</taxon>
        <taxon>Fabaceae</taxon>
        <taxon>Papilionoideae</taxon>
        <taxon>50 kb inversion clade</taxon>
        <taxon>NPAAA clade</taxon>
        <taxon>indigoferoid/millettioid clade</taxon>
        <taxon>Phaseoleae</taxon>
        <taxon>Glycine</taxon>
        <taxon>Glycine subgen. Soja</taxon>
    </lineage>
</organism>
<dbReference type="Proteomes" id="UP000289340">
    <property type="component" value="Chromosome 6"/>
</dbReference>
<feature type="region of interest" description="Disordered" evidence="1">
    <location>
        <begin position="1"/>
        <end position="22"/>
    </location>
</feature>
<protein>
    <submittedName>
        <fullName evidence="2">Uncharacterized protein</fullName>
    </submittedName>
</protein>
<reference evidence="2 3" key="1">
    <citation type="submission" date="2018-09" db="EMBL/GenBank/DDBJ databases">
        <title>A high-quality reference genome of wild soybean provides a powerful tool to mine soybean genomes.</title>
        <authorList>
            <person name="Xie M."/>
            <person name="Chung C.Y.L."/>
            <person name="Li M.-W."/>
            <person name="Wong F.-L."/>
            <person name="Chan T.-F."/>
            <person name="Lam H.-M."/>
        </authorList>
    </citation>
    <scope>NUCLEOTIDE SEQUENCE [LARGE SCALE GENOMIC DNA]</scope>
    <source>
        <strain evidence="3">cv. W05</strain>
        <tissue evidence="2">Hypocotyl of etiolated seedlings</tissue>
    </source>
</reference>
<evidence type="ECO:0000313" key="2">
    <source>
        <dbReference type="EMBL" id="RZC09769.1"/>
    </source>
</evidence>
<proteinExistence type="predicted"/>
<comment type="caution">
    <text evidence="2">The sequence shown here is derived from an EMBL/GenBank/DDBJ whole genome shotgun (WGS) entry which is preliminary data.</text>
</comment>
<dbReference type="AlphaFoldDB" id="A0A445KGF3"/>
<evidence type="ECO:0000256" key="1">
    <source>
        <dbReference type="SAM" id="MobiDB-lite"/>
    </source>
</evidence>
<feature type="non-terminal residue" evidence="2">
    <location>
        <position position="1"/>
    </location>
</feature>
<sequence>DTAIIISDQDNKESVPPTYNTNKVSILHMPTSFKNNKHNMQKPKRVPLADITNLFNNSVATTFTLAHHQQS</sequence>
<dbReference type="EMBL" id="QZWG01000006">
    <property type="protein sequence ID" value="RZC09769.1"/>
    <property type="molecule type" value="Genomic_DNA"/>
</dbReference>
<keyword evidence="3" id="KW-1185">Reference proteome</keyword>
<evidence type="ECO:0000313" key="3">
    <source>
        <dbReference type="Proteomes" id="UP000289340"/>
    </source>
</evidence>
<accession>A0A445KGF3</accession>
<gene>
    <name evidence="2" type="ORF">D0Y65_016210</name>
</gene>